<keyword evidence="3" id="KW-0808">Transferase</keyword>
<dbReference type="InterPro" id="IPR002052">
    <property type="entry name" value="DNA_methylase_N6_adenine_CS"/>
</dbReference>
<accession>A0A6C0KFN5</accession>
<evidence type="ECO:0000256" key="2">
    <source>
        <dbReference type="ARBA" id="ARBA00022603"/>
    </source>
</evidence>
<evidence type="ECO:0000256" key="4">
    <source>
        <dbReference type="SAM" id="MobiDB-lite"/>
    </source>
</evidence>
<dbReference type="GO" id="GO:0008170">
    <property type="term" value="F:N-methyltransferase activity"/>
    <property type="evidence" value="ECO:0007669"/>
    <property type="project" value="InterPro"/>
</dbReference>
<evidence type="ECO:0000256" key="1">
    <source>
        <dbReference type="ARBA" id="ARBA00006594"/>
    </source>
</evidence>
<keyword evidence="2" id="KW-0489">Methyltransferase</keyword>
<dbReference type="GO" id="GO:0003677">
    <property type="term" value="F:DNA binding"/>
    <property type="evidence" value="ECO:0007669"/>
    <property type="project" value="InterPro"/>
</dbReference>
<protein>
    <recommendedName>
        <fullName evidence="5">C2H2-type domain-containing protein</fullName>
    </recommendedName>
</protein>
<dbReference type="EMBL" id="MN740877">
    <property type="protein sequence ID" value="QHU16163.1"/>
    <property type="molecule type" value="Genomic_DNA"/>
</dbReference>
<feature type="compositionally biased region" description="Basic and acidic residues" evidence="4">
    <location>
        <begin position="57"/>
        <end position="79"/>
    </location>
</feature>
<comment type="similarity">
    <text evidence="1">Belongs to the N(4)/N(6)-methyltransferase family.</text>
</comment>
<name>A0A6C0KFN5_9ZZZZ</name>
<feature type="region of interest" description="Disordered" evidence="4">
    <location>
        <begin position="47"/>
        <end position="79"/>
    </location>
</feature>
<dbReference type="GO" id="GO:0032259">
    <property type="term" value="P:methylation"/>
    <property type="evidence" value="ECO:0007669"/>
    <property type="project" value="UniProtKB-KW"/>
</dbReference>
<dbReference type="InterPro" id="IPR002941">
    <property type="entry name" value="DNA_methylase_N4/N6"/>
</dbReference>
<dbReference type="Gene3D" id="3.40.50.150">
    <property type="entry name" value="Vaccinia Virus protein VP39"/>
    <property type="match status" value="1"/>
</dbReference>
<dbReference type="AlphaFoldDB" id="A0A6C0KFN5"/>
<dbReference type="InterPro" id="IPR029063">
    <property type="entry name" value="SAM-dependent_MTases_sf"/>
</dbReference>
<evidence type="ECO:0000259" key="5">
    <source>
        <dbReference type="PROSITE" id="PS50157"/>
    </source>
</evidence>
<proteinExistence type="inferred from homology"/>
<dbReference type="InterPro" id="IPR013087">
    <property type="entry name" value="Znf_C2H2_type"/>
</dbReference>
<dbReference type="PROSITE" id="PS50157">
    <property type="entry name" value="ZINC_FINGER_C2H2_2"/>
    <property type="match status" value="1"/>
</dbReference>
<reference evidence="6" key="1">
    <citation type="journal article" date="2020" name="Nature">
        <title>Giant virus diversity and host interactions through global metagenomics.</title>
        <authorList>
            <person name="Schulz F."/>
            <person name="Roux S."/>
            <person name="Paez-Espino D."/>
            <person name="Jungbluth S."/>
            <person name="Walsh D.A."/>
            <person name="Denef V.J."/>
            <person name="McMahon K.D."/>
            <person name="Konstantinidis K.T."/>
            <person name="Eloe-Fadrosh E.A."/>
            <person name="Kyrpides N.C."/>
            <person name="Woyke T."/>
        </authorList>
    </citation>
    <scope>NUCLEOTIDE SEQUENCE</scope>
    <source>
        <strain evidence="6">GVMAG-S-3300011013-78</strain>
    </source>
</reference>
<sequence>MVQYTCEQCKKDFFNKAKYTRHQNRKKPCNSNSNSNSLISNIKITSEINENENDNDNDNKNENENDNKNDNENDNKNENENEKITELTTNLSNIKLENNNLHVIYNEDCIKGMKKLEDETADIIICDPPYNIGKNFGNNTSKKEMETYLIWCDEWIKECIRILKPTGTLYIYGFSEILAFIRVRIEINVRWIVWHYTNKVTPSLNFWQRTHESILCCYKKKPTFNRDDVREPYTGAFLKNAAGKVRKSTKGRFSDGSKETVYTAHENGALPRDVIKIPALAGGAGKKERVNHPTQKPLELCKKLIKSSLNKEGETLLVVPFAGSGSECVAAAHEKIRCIGYEINEEYVNLCYKRLSNIE</sequence>
<dbReference type="PRINTS" id="PR00508">
    <property type="entry name" value="S21N4MTFRASE"/>
</dbReference>
<feature type="domain" description="C2H2-type" evidence="5">
    <location>
        <begin position="4"/>
        <end position="35"/>
    </location>
</feature>
<dbReference type="SUPFAM" id="SSF53335">
    <property type="entry name" value="S-adenosyl-L-methionine-dependent methyltransferases"/>
    <property type="match status" value="1"/>
</dbReference>
<evidence type="ECO:0000256" key="3">
    <source>
        <dbReference type="ARBA" id="ARBA00022679"/>
    </source>
</evidence>
<evidence type="ECO:0000313" key="6">
    <source>
        <dbReference type="EMBL" id="QHU16163.1"/>
    </source>
</evidence>
<organism evidence="6">
    <name type="scientific">viral metagenome</name>
    <dbReference type="NCBI Taxonomy" id="1070528"/>
    <lineage>
        <taxon>unclassified sequences</taxon>
        <taxon>metagenomes</taxon>
        <taxon>organismal metagenomes</taxon>
    </lineage>
</organism>
<dbReference type="InterPro" id="IPR001091">
    <property type="entry name" value="RM_Methyltransferase"/>
</dbReference>
<dbReference type="Pfam" id="PF01555">
    <property type="entry name" value="N6_N4_Mtase"/>
    <property type="match status" value="1"/>
</dbReference>
<dbReference type="PROSITE" id="PS00092">
    <property type="entry name" value="N6_MTASE"/>
    <property type="match status" value="1"/>
</dbReference>